<protein>
    <recommendedName>
        <fullName evidence="5">Secreted protein</fullName>
    </recommendedName>
</protein>
<evidence type="ECO:0008006" key="5">
    <source>
        <dbReference type="Google" id="ProtNLM"/>
    </source>
</evidence>
<reference evidence="3" key="1">
    <citation type="journal article" date="2021" name="Nat. Commun.">
        <title>Genetic determinants of endophytism in the Arabidopsis root mycobiome.</title>
        <authorList>
            <person name="Mesny F."/>
            <person name="Miyauchi S."/>
            <person name="Thiergart T."/>
            <person name="Pickel B."/>
            <person name="Atanasova L."/>
            <person name="Karlsson M."/>
            <person name="Huettel B."/>
            <person name="Barry K.W."/>
            <person name="Haridas S."/>
            <person name="Chen C."/>
            <person name="Bauer D."/>
            <person name="Andreopoulos W."/>
            <person name="Pangilinan J."/>
            <person name="LaButti K."/>
            <person name="Riley R."/>
            <person name="Lipzen A."/>
            <person name="Clum A."/>
            <person name="Drula E."/>
            <person name="Henrissat B."/>
            <person name="Kohler A."/>
            <person name="Grigoriev I.V."/>
            <person name="Martin F.M."/>
            <person name="Hacquard S."/>
        </authorList>
    </citation>
    <scope>NUCLEOTIDE SEQUENCE</scope>
    <source>
        <strain evidence="3">MPI-CAGE-AT-0147</strain>
    </source>
</reference>
<keyword evidence="4" id="KW-1185">Reference proteome</keyword>
<evidence type="ECO:0000313" key="3">
    <source>
        <dbReference type="EMBL" id="KAH7146479.1"/>
    </source>
</evidence>
<dbReference type="AlphaFoldDB" id="A0A9P9J7U2"/>
<organism evidence="3 4">
    <name type="scientific">Dactylonectria macrodidyma</name>
    <dbReference type="NCBI Taxonomy" id="307937"/>
    <lineage>
        <taxon>Eukaryota</taxon>
        <taxon>Fungi</taxon>
        <taxon>Dikarya</taxon>
        <taxon>Ascomycota</taxon>
        <taxon>Pezizomycotina</taxon>
        <taxon>Sordariomycetes</taxon>
        <taxon>Hypocreomycetidae</taxon>
        <taxon>Hypocreales</taxon>
        <taxon>Nectriaceae</taxon>
        <taxon>Dactylonectria</taxon>
    </lineage>
</organism>
<evidence type="ECO:0000256" key="1">
    <source>
        <dbReference type="SAM" id="MobiDB-lite"/>
    </source>
</evidence>
<feature type="region of interest" description="Disordered" evidence="1">
    <location>
        <begin position="133"/>
        <end position="156"/>
    </location>
</feature>
<accession>A0A9P9J7U2</accession>
<evidence type="ECO:0000313" key="4">
    <source>
        <dbReference type="Proteomes" id="UP000738349"/>
    </source>
</evidence>
<dbReference type="EMBL" id="JAGMUV010000008">
    <property type="protein sequence ID" value="KAH7146479.1"/>
    <property type="molecule type" value="Genomic_DNA"/>
</dbReference>
<gene>
    <name evidence="3" type="ORF">EDB81DRAFT_494497</name>
</gene>
<comment type="caution">
    <text evidence="3">The sequence shown here is derived from an EMBL/GenBank/DDBJ whole genome shotgun (WGS) entry which is preliminary data.</text>
</comment>
<keyword evidence="2" id="KW-0732">Signal</keyword>
<sequence>MVLRCMPVSFLGTFSSSLLLLPWCCDILVLASSLAPPELPSTASPSSITHPFPIPHAGSLLCQWHHARWLAVLRTHAVSLDLVVPQPRADSKAGPAERGILETCSGSASQPESARVYPLVVSVFRSLPPHTPFSASTSHPHPHPHPYPGPCHVPSSSELKTKTWRWGGRGVHHPELGREEKKKLPTRYLSATWRILHPSVSTHAHALPGTSHSTDTPTPVCVHAHAQAIHHGDPPMLPGLALVGSS</sequence>
<proteinExistence type="predicted"/>
<name>A0A9P9J7U2_9HYPO</name>
<feature type="chain" id="PRO_5040199274" description="Secreted protein" evidence="2">
    <location>
        <begin position="32"/>
        <end position="246"/>
    </location>
</feature>
<evidence type="ECO:0000256" key="2">
    <source>
        <dbReference type="SAM" id="SignalP"/>
    </source>
</evidence>
<feature type="signal peptide" evidence="2">
    <location>
        <begin position="1"/>
        <end position="31"/>
    </location>
</feature>
<dbReference type="Proteomes" id="UP000738349">
    <property type="component" value="Unassembled WGS sequence"/>
</dbReference>